<comment type="caution">
    <text evidence="2">The sequence shown here is derived from an EMBL/GenBank/DDBJ whole genome shotgun (WGS) entry which is preliminary data.</text>
</comment>
<dbReference type="EMBL" id="JAOAMU010000004">
    <property type="protein sequence ID" value="MCT2562869.1"/>
    <property type="molecule type" value="Genomic_DNA"/>
</dbReference>
<evidence type="ECO:0000256" key="1">
    <source>
        <dbReference type="SAM" id="Phobius"/>
    </source>
</evidence>
<evidence type="ECO:0000313" key="3">
    <source>
        <dbReference type="Proteomes" id="UP001525566"/>
    </source>
</evidence>
<protein>
    <submittedName>
        <fullName evidence="2">DUF4173 domain-containing protein</fullName>
    </submittedName>
</protein>
<keyword evidence="3" id="KW-1185">Reference proteome</keyword>
<organism evidence="2 3">
    <name type="scientific">Chryseobacterium herbae</name>
    <dbReference type="NCBI Taxonomy" id="2976476"/>
    <lineage>
        <taxon>Bacteria</taxon>
        <taxon>Pseudomonadati</taxon>
        <taxon>Bacteroidota</taxon>
        <taxon>Flavobacteriia</taxon>
        <taxon>Flavobacteriales</taxon>
        <taxon>Weeksellaceae</taxon>
        <taxon>Chryseobacterium group</taxon>
        <taxon>Chryseobacterium</taxon>
    </lineage>
</organism>
<evidence type="ECO:0000313" key="2">
    <source>
        <dbReference type="EMBL" id="MCT2562869.1"/>
    </source>
</evidence>
<dbReference type="Proteomes" id="UP001525566">
    <property type="component" value="Unassembled WGS sequence"/>
</dbReference>
<dbReference type="InterPro" id="IPR025291">
    <property type="entry name" value="DUF4153"/>
</dbReference>
<proteinExistence type="predicted"/>
<feature type="transmembrane region" description="Helical" evidence="1">
    <location>
        <begin position="366"/>
        <end position="387"/>
    </location>
</feature>
<reference evidence="2 3" key="1">
    <citation type="submission" date="2022-09" db="EMBL/GenBank/DDBJ databases">
        <title>Chryseobacterium oleae sp.nov., isolated from the inter-root soil of Pyrola calliantha H. Andr. in Tibet.</title>
        <authorList>
            <person name="Li Z."/>
        </authorList>
    </citation>
    <scope>NUCLEOTIDE SEQUENCE [LARGE SCALE GENOMIC DNA]</scope>
    <source>
        <strain evidence="3">pc1-10</strain>
    </source>
</reference>
<accession>A0ABT2IVJ9</accession>
<dbReference type="Pfam" id="PF13687">
    <property type="entry name" value="DUF4153"/>
    <property type="match status" value="1"/>
</dbReference>
<keyword evidence="1" id="KW-1133">Transmembrane helix</keyword>
<feature type="transmembrane region" description="Helical" evidence="1">
    <location>
        <begin position="132"/>
        <end position="150"/>
    </location>
</feature>
<feature type="transmembrane region" description="Helical" evidence="1">
    <location>
        <begin position="95"/>
        <end position="120"/>
    </location>
</feature>
<feature type="transmembrane region" description="Helical" evidence="1">
    <location>
        <begin position="51"/>
        <end position="68"/>
    </location>
</feature>
<feature type="transmembrane region" description="Helical" evidence="1">
    <location>
        <begin position="270"/>
        <end position="289"/>
    </location>
</feature>
<feature type="transmembrane region" description="Helical" evidence="1">
    <location>
        <begin position="170"/>
        <end position="188"/>
    </location>
</feature>
<feature type="transmembrane region" description="Helical" evidence="1">
    <location>
        <begin position="334"/>
        <end position="354"/>
    </location>
</feature>
<gene>
    <name evidence="2" type="ORF">N0B48_13325</name>
</gene>
<name>A0ABT2IVJ9_9FLAO</name>
<keyword evidence="1" id="KW-0812">Transmembrane</keyword>
<dbReference type="RefSeq" id="WP_259839274.1">
    <property type="nucleotide sequence ID" value="NZ_JAOAMU010000004.1"/>
</dbReference>
<feature type="transmembrane region" description="Helical" evidence="1">
    <location>
        <begin position="23"/>
        <end position="39"/>
    </location>
</feature>
<feature type="transmembrane region" description="Helical" evidence="1">
    <location>
        <begin position="231"/>
        <end position="250"/>
    </location>
</feature>
<keyword evidence="1" id="KW-0472">Membrane</keyword>
<sequence>MKTHHYIFLTTPLFVIVFYDQDMGLNLGILAIVYALLTLFKTSERNRTRTFLILFVTSILSSFAFIWYRDFPSLLAVVSSILLLGYRSRNRKLKILFLIPVFIINSFTSIFRFFSFDAWLPKRNVSGVWQKTLAFVVIPLVFISIFFGIYSAGSDHFAALFTDYELDIDVWQLICLSVLGFFIAFNYWNYAVERFIYKNNYLLDDHFNDQSKVQKATYSFLDLDAERTSGVISFICLNILLVFFIITYNYEQFYEVSKTPVQLSEETHERVNAVIMSIVMAVMVIMFYFKSGFNFDPKAKLMKMLARIWIILNAVLVLSAALKNYEYIITYGYTYKRLGVFAFLLLALIGLALTFIKIQKQKRNAFLFNVMTWYFYGTILACSYVNWGGIITSQNMKRKDFAVEYHLEQISFSERRLLKYADEKNDLQLKKKILNKVKEEKTKPFLSKILYYETLKE</sequence>
<feature type="transmembrane region" description="Helical" evidence="1">
    <location>
        <begin position="301"/>
        <end position="322"/>
    </location>
</feature>